<dbReference type="NCBIfam" id="NF004847">
    <property type="entry name" value="PRK06198.1"/>
    <property type="match status" value="1"/>
</dbReference>
<dbReference type="RefSeq" id="WP_049644667.1">
    <property type="nucleotide sequence ID" value="NZ_LFTY01000002.1"/>
</dbReference>
<keyword evidence="6" id="KW-1185">Reference proteome</keyword>
<dbReference type="InterPro" id="IPR057326">
    <property type="entry name" value="KR_dom"/>
</dbReference>
<dbReference type="FunFam" id="3.40.50.720:FF:000084">
    <property type="entry name" value="Short-chain dehydrogenase reductase"/>
    <property type="match status" value="1"/>
</dbReference>
<dbReference type="PANTHER" id="PTHR43639">
    <property type="entry name" value="OXIDOREDUCTASE, SHORT-CHAIN DEHYDROGENASE/REDUCTASE FAMILY (AFU_ORTHOLOGUE AFUA_5G02870)"/>
    <property type="match status" value="1"/>
</dbReference>
<dbReference type="GO" id="GO:0016491">
    <property type="term" value="F:oxidoreductase activity"/>
    <property type="evidence" value="ECO:0007669"/>
    <property type="project" value="UniProtKB-KW"/>
</dbReference>
<sequence>MANRTHEATGAIITGGSQGLGLAIAKRLIDEGCTRLVITSRNPEKGAAAVRELRALGARAYTLPVEMSDIPAVQAMVGQAVELIGPVNALVNCAANTARGSILDTTPDRWDEIMDPNAKGPFFALQEFARHCIAEGHTGSCVNILSIVVYGGTSFLAPYVASKAALAGITKNAAGALTKHRIRVNGINVGWMDTPGEDMRQKVSHDREDGWLDGVEDNVPFGMLVKPEHVAWQTSFLLGPASGVVTGALMDFDQQVVGAYPDTDEV</sequence>
<evidence type="ECO:0000313" key="5">
    <source>
        <dbReference type="EMBL" id="KMW59143.1"/>
    </source>
</evidence>
<dbReference type="Gene3D" id="3.40.50.720">
    <property type="entry name" value="NAD(P)-binding Rossmann-like Domain"/>
    <property type="match status" value="1"/>
</dbReference>
<comment type="similarity">
    <text evidence="1 3">Belongs to the short-chain dehydrogenases/reductases (SDR) family.</text>
</comment>
<dbReference type="InterPro" id="IPR002347">
    <property type="entry name" value="SDR_fam"/>
</dbReference>
<dbReference type="Pfam" id="PF00106">
    <property type="entry name" value="adh_short"/>
    <property type="match status" value="1"/>
</dbReference>
<evidence type="ECO:0000259" key="4">
    <source>
        <dbReference type="SMART" id="SM00822"/>
    </source>
</evidence>
<dbReference type="STRING" id="1675527.AIOL_004124"/>
<proteinExistence type="inferred from homology"/>
<evidence type="ECO:0000256" key="1">
    <source>
        <dbReference type="ARBA" id="ARBA00006484"/>
    </source>
</evidence>
<dbReference type="PRINTS" id="PR00081">
    <property type="entry name" value="GDHRDH"/>
</dbReference>
<dbReference type="PATRIC" id="fig|1675527.3.peg.4323"/>
<accession>A0A0J9H082</accession>
<keyword evidence="2" id="KW-0560">Oxidoreductase</keyword>
<evidence type="ECO:0000256" key="3">
    <source>
        <dbReference type="RuleBase" id="RU000363"/>
    </source>
</evidence>
<dbReference type="SUPFAM" id="SSF51735">
    <property type="entry name" value="NAD(P)-binding Rossmann-fold domains"/>
    <property type="match status" value="1"/>
</dbReference>
<reference evidence="5 6" key="1">
    <citation type="submission" date="2015-06" db="EMBL/GenBank/DDBJ databases">
        <title>Draft genome sequence of an Alphaproteobacteria species associated to the Mediterranean sponge Oscarella lobularis.</title>
        <authorList>
            <person name="Jourda C."/>
            <person name="Santini S."/>
            <person name="Claverie J.-M."/>
        </authorList>
    </citation>
    <scope>NUCLEOTIDE SEQUENCE [LARGE SCALE GENOMIC DNA]</scope>
    <source>
        <strain evidence="5">IGS</strain>
    </source>
</reference>
<organism evidence="5 6">
    <name type="scientific">Candidatus Rhodobacter oscarellae</name>
    <dbReference type="NCBI Taxonomy" id="1675527"/>
    <lineage>
        <taxon>Bacteria</taxon>
        <taxon>Pseudomonadati</taxon>
        <taxon>Pseudomonadota</taxon>
        <taxon>Alphaproteobacteria</taxon>
        <taxon>Rhodobacterales</taxon>
        <taxon>Rhodobacter group</taxon>
        <taxon>Rhodobacter</taxon>
    </lineage>
</organism>
<dbReference type="SMART" id="SM00822">
    <property type="entry name" value="PKS_KR"/>
    <property type="match status" value="1"/>
</dbReference>
<dbReference type="PANTHER" id="PTHR43639:SF1">
    <property type="entry name" value="SHORT-CHAIN DEHYDROGENASE_REDUCTASE FAMILY PROTEIN"/>
    <property type="match status" value="1"/>
</dbReference>
<name>A0A0J9H082_9RHOB</name>
<dbReference type="PRINTS" id="PR00080">
    <property type="entry name" value="SDRFAMILY"/>
</dbReference>
<evidence type="ECO:0000313" key="6">
    <source>
        <dbReference type="Proteomes" id="UP000037178"/>
    </source>
</evidence>
<comment type="caution">
    <text evidence="5">The sequence shown here is derived from an EMBL/GenBank/DDBJ whole genome shotgun (WGS) entry which is preliminary data.</text>
</comment>
<dbReference type="EMBL" id="LFTY01000002">
    <property type="protein sequence ID" value="KMW59143.1"/>
    <property type="molecule type" value="Genomic_DNA"/>
</dbReference>
<evidence type="ECO:0000256" key="2">
    <source>
        <dbReference type="ARBA" id="ARBA00023002"/>
    </source>
</evidence>
<dbReference type="Proteomes" id="UP000037178">
    <property type="component" value="Unassembled WGS sequence"/>
</dbReference>
<dbReference type="PROSITE" id="PS00061">
    <property type="entry name" value="ADH_SHORT"/>
    <property type="match status" value="1"/>
</dbReference>
<protein>
    <submittedName>
        <fullName evidence="5">Oxidoreductase, short chain dehydrogenase/reductase family</fullName>
    </submittedName>
</protein>
<dbReference type="OrthoDB" id="7157698at2"/>
<gene>
    <name evidence="5" type="ORF">AIOL_004124</name>
</gene>
<dbReference type="InterPro" id="IPR020904">
    <property type="entry name" value="Sc_DH/Rdtase_CS"/>
</dbReference>
<feature type="domain" description="Ketoreductase" evidence="4">
    <location>
        <begin position="10"/>
        <end position="214"/>
    </location>
</feature>
<dbReference type="AlphaFoldDB" id="A0A0J9H082"/>
<dbReference type="CDD" id="cd05233">
    <property type="entry name" value="SDR_c"/>
    <property type="match status" value="1"/>
</dbReference>
<dbReference type="InterPro" id="IPR036291">
    <property type="entry name" value="NAD(P)-bd_dom_sf"/>
</dbReference>